<feature type="compositionally biased region" description="Low complexity" evidence="1">
    <location>
        <begin position="1"/>
        <end position="16"/>
    </location>
</feature>
<feature type="region of interest" description="Disordered" evidence="1">
    <location>
        <begin position="1"/>
        <end position="35"/>
    </location>
</feature>
<dbReference type="RefSeq" id="WP_285765134.1">
    <property type="nucleotide sequence ID" value="NZ_BSYJ01000006.1"/>
</dbReference>
<sequence length="151" mass="16939">MTSNQSSISLSSGNASFATPATQARIPENDAPWPAQPERLANNLIEIEITPASPYLGEARNRLADRLDRNNWRQRLLSSEYEGLPVYVQLAPARVGKRRYTAVSAYRQDDRQIQWQLLFGTLDEALDFSARCASEATVCAHRACELTELKE</sequence>
<dbReference type="Proteomes" id="UP001224392">
    <property type="component" value="Unassembled WGS sequence"/>
</dbReference>
<organism evidence="2 3">
    <name type="scientific">Biformimicrobium ophioploci</name>
    <dbReference type="NCBI Taxonomy" id="3036711"/>
    <lineage>
        <taxon>Bacteria</taxon>
        <taxon>Pseudomonadati</taxon>
        <taxon>Pseudomonadota</taxon>
        <taxon>Gammaproteobacteria</taxon>
        <taxon>Cellvibrionales</taxon>
        <taxon>Microbulbiferaceae</taxon>
        <taxon>Biformimicrobium</taxon>
    </lineage>
</organism>
<evidence type="ECO:0000313" key="2">
    <source>
        <dbReference type="EMBL" id="GMG88527.1"/>
    </source>
</evidence>
<proteinExistence type="predicted"/>
<accession>A0ABQ6M2K2</accession>
<dbReference type="EMBL" id="BSYJ01000006">
    <property type="protein sequence ID" value="GMG88527.1"/>
    <property type="molecule type" value="Genomic_DNA"/>
</dbReference>
<comment type="caution">
    <text evidence="2">The sequence shown here is derived from an EMBL/GenBank/DDBJ whole genome shotgun (WGS) entry which is preliminary data.</text>
</comment>
<name>A0ABQ6M2K2_9GAMM</name>
<evidence type="ECO:0000256" key="1">
    <source>
        <dbReference type="SAM" id="MobiDB-lite"/>
    </source>
</evidence>
<protein>
    <submittedName>
        <fullName evidence="2">Uncharacterized protein</fullName>
    </submittedName>
</protein>
<reference evidence="2 3" key="1">
    <citation type="submission" date="2023-04" db="EMBL/GenBank/DDBJ databases">
        <title>Marinobulbifer ophiurae gen. nov., sp. Nov., isolate from tissue of brittle star Ophioplocus japonicus.</title>
        <authorList>
            <person name="Kawano K."/>
            <person name="Sawayama S."/>
            <person name="Nakagawa S."/>
        </authorList>
    </citation>
    <scope>NUCLEOTIDE SEQUENCE [LARGE SCALE GENOMIC DNA]</scope>
    <source>
        <strain evidence="2 3">NKW57</strain>
    </source>
</reference>
<keyword evidence="3" id="KW-1185">Reference proteome</keyword>
<gene>
    <name evidence="2" type="ORF">MNKW57_28480</name>
</gene>
<evidence type="ECO:0000313" key="3">
    <source>
        <dbReference type="Proteomes" id="UP001224392"/>
    </source>
</evidence>